<name>A0A081BJW3_9LACO</name>
<dbReference type="GO" id="GO:0051539">
    <property type="term" value="F:4 iron, 4 sulfur cluster binding"/>
    <property type="evidence" value="ECO:0007669"/>
    <property type="project" value="UniProtKB-KW"/>
</dbReference>
<keyword evidence="5" id="KW-0540">Nuclease</keyword>
<dbReference type="InterPro" id="IPR023170">
    <property type="entry name" value="HhH_base_excis_C"/>
</dbReference>
<keyword evidence="1" id="KW-0004">4Fe-4S</keyword>
<dbReference type="RefSeq" id="WP_051907254.1">
    <property type="nucleotide sequence ID" value="NZ_BBAZ01000024.1"/>
</dbReference>
<evidence type="ECO:0000256" key="1">
    <source>
        <dbReference type="ARBA" id="ARBA00022485"/>
    </source>
</evidence>
<dbReference type="OrthoDB" id="9802365at2"/>
<keyword evidence="2" id="KW-0479">Metal-binding</keyword>
<dbReference type="STRING" id="1291743.LOSG293_250220"/>
<dbReference type="PANTHER" id="PTHR10359">
    <property type="entry name" value="A/G-SPECIFIC ADENINE GLYCOSYLASE/ENDONUCLEASE III"/>
    <property type="match status" value="1"/>
</dbReference>
<protein>
    <submittedName>
        <fullName evidence="5">Endonuclease III</fullName>
    </submittedName>
</protein>
<dbReference type="PANTHER" id="PTHR10359:SF19">
    <property type="entry name" value="DNA REPAIR GLYCOSYLASE MJ1434-RELATED"/>
    <property type="match status" value="1"/>
</dbReference>
<proteinExistence type="predicted"/>
<evidence type="ECO:0000256" key="2">
    <source>
        <dbReference type="ARBA" id="ARBA00022723"/>
    </source>
</evidence>
<keyword evidence="5" id="KW-0255">Endonuclease</keyword>
<evidence type="ECO:0000313" key="6">
    <source>
        <dbReference type="Proteomes" id="UP000028700"/>
    </source>
</evidence>
<dbReference type="Gene3D" id="1.10.1670.10">
    <property type="entry name" value="Helix-hairpin-Helix base-excision DNA repair enzymes (C-terminal)"/>
    <property type="match status" value="1"/>
</dbReference>
<dbReference type="eggNOG" id="COG2231">
    <property type="taxonomic scope" value="Bacteria"/>
</dbReference>
<dbReference type="AlphaFoldDB" id="A0A081BJW3"/>
<gene>
    <name evidence="5" type="ORF">LOSG293_250220</name>
</gene>
<keyword evidence="6" id="KW-1185">Reference proteome</keyword>
<dbReference type="Gene3D" id="1.10.340.30">
    <property type="entry name" value="Hypothetical protein, domain 2"/>
    <property type="match status" value="1"/>
</dbReference>
<reference evidence="5" key="1">
    <citation type="journal article" date="2014" name="Genome Announc.">
        <title>Draft Genome Sequence of Lactobacillus oryzae Strain SG293T.</title>
        <authorList>
            <person name="Tanizawa Y."/>
            <person name="Fujisawa T."/>
            <person name="Mochizuki T."/>
            <person name="Kaminuma E."/>
            <person name="Nakamura Y."/>
            <person name="Tohno M."/>
        </authorList>
    </citation>
    <scope>NUCLEOTIDE SEQUENCE [LARGE SCALE GENOMIC DNA]</scope>
    <source>
        <strain evidence="5">SG293</strain>
    </source>
</reference>
<dbReference type="GO" id="GO:0006281">
    <property type="term" value="P:DNA repair"/>
    <property type="evidence" value="ECO:0007669"/>
    <property type="project" value="InterPro"/>
</dbReference>
<organism evidence="5 6">
    <name type="scientific">Secundilactobacillus oryzae JCM 18671</name>
    <dbReference type="NCBI Taxonomy" id="1291743"/>
    <lineage>
        <taxon>Bacteria</taxon>
        <taxon>Bacillati</taxon>
        <taxon>Bacillota</taxon>
        <taxon>Bacilli</taxon>
        <taxon>Lactobacillales</taxon>
        <taxon>Lactobacillaceae</taxon>
        <taxon>Secundilactobacillus</taxon>
    </lineage>
</organism>
<dbReference type="EMBL" id="BBJM01000025">
    <property type="protein sequence ID" value="GAK48331.1"/>
    <property type="molecule type" value="Genomic_DNA"/>
</dbReference>
<evidence type="ECO:0000256" key="4">
    <source>
        <dbReference type="ARBA" id="ARBA00023014"/>
    </source>
</evidence>
<dbReference type="SUPFAM" id="SSF48150">
    <property type="entry name" value="DNA-glycosylase"/>
    <property type="match status" value="1"/>
</dbReference>
<sequence length="86" mass="9912">MSTATLRKELIALPGISNETADTIMLHGLNRKIFIVDQYAMQLFNRLSFGPYRKYLVMQADFQPLADATVPKKTDFFDISRSKPWQ</sequence>
<dbReference type="GO" id="GO:0046872">
    <property type="term" value="F:metal ion binding"/>
    <property type="evidence" value="ECO:0007669"/>
    <property type="project" value="UniProtKB-KW"/>
</dbReference>
<keyword evidence="4" id="KW-0411">Iron-sulfur</keyword>
<dbReference type="Proteomes" id="UP000028700">
    <property type="component" value="Unassembled WGS sequence"/>
</dbReference>
<comment type="caution">
    <text evidence="5">The sequence shown here is derived from an EMBL/GenBank/DDBJ whole genome shotgun (WGS) entry which is preliminary data.</text>
</comment>
<accession>A0A081BJW3</accession>
<dbReference type="InterPro" id="IPR011257">
    <property type="entry name" value="DNA_glycosylase"/>
</dbReference>
<keyword evidence="3" id="KW-0408">Iron</keyword>
<dbReference type="GO" id="GO:0004519">
    <property type="term" value="F:endonuclease activity"/>
    <property type="evidence" value="ECO:0007669"/>
    <property type="project" value="UniProtKB-KW"/>
</dbReference>
<evidence type="ECO:0000256" key="3">
    <source>
        <dbReference type="ARBA" id="ARBA00023004"/>
    </source>
</evidence>
<keyword evidence="5" id="KW-0378">Hydrolase</keyword>
<evidence type="ECO:0000313" key="5">
    <source>
        <dbReference type="EMBL" id="GAK48331.1"/>
    </source>
</evidence>